<dbReference type="Gene3D" id="1.20.1440.60">
    <property type="entry name" value="23S rRNA-intervening sequence"/>
    <property type="match status" value="1"/>
</dbReference>
<dbReference type="AlphaFoldDB" id="X0YBJ7"/>
<dbReference type="EMBL" id="BARS01048222">
    <property type="protein sequence ID" value="GAG34216.1"/>
    <property type="molecule type" value="Genomic_DNA"/>
</dbReference>
<accession>X0YBJ7</accession>
<proteinExistence type="predicted"/>
<dbReference type="InterPro" id="IPR036583">
    <property type="entry name" value="23S_rRNA_IVS_sf"/>
</dbReference>
<sequence length="72" mass="8306">MPIRSYRDIEAYKRAKALVVPMHKLVTGFPAHERFDLCGQIRRACKSVVTNIVEGYSHKDTPAKAKQFWRTS</sequence>
<reference evidence="1" key="1">
    <citation type="journal article" date="2014" name="Front. Microbiol.">
        <title>High frequency of phylogenetically diverse reductive dehalogenase-homologous genes in deep subseafloor sedimentary metagenomes.</title>
        <authorList>
            <person name="Kawai M."/>
            <person name="Futagami T."/>
            <person name="Toyoda A."/>
            <person name="Takaki Y."/>
            <person name="Nishi S."/>
            <person name="Hori S."/>
            <person name="Arai W."/>
            <person name="Tsubouchi T."/>
            <person name="Morono Y."/>
            <person name="Uchiyama I."/>
            <person name="Ito T."/>
            <person name="Fujiyama A."/>
            <person name="Inagaki F."/>
            <person name="Takami H."/>
        </authorList>
    </citation>
    <scope>NUCLEOTIDE SEQUENCE</scope>
    <source>
        <strain evidence="1">Expedition CK06-06</strain>
    </source>
</reference>
<protein>
    <recommendedName>
        <fullName evidence="2">Four helix bundle protein</fullName>
    </recommendedName>
</protein>
<dbReference type="Pfam" id="PF05635">
    <property type="entry name" value="23S_rRNA_IVP"/>
    <property type="match status" value="1"/>
</dbReference>
<organism evidence="1">
    <name type="scientific">marine sediment metagenome</name>
    <dbReference type="NCBI Taxonomy" id="412755"/>
    <lineage>
        <taxon>unclassified sequences</taxon>
        <taxon>metagenomes</taxon>
        <taxon>ecological metagenomes</taxon>
    </lineage>
</organism>
<name>X0YBJ7_9ZZZZ</name>
<gene>
    <name evidence="1" type="ORF">S01H1_72319</name>
</gene>
<dbReference type="NCBIfam" id="TIGR02436">
    <property type="entry name" value="four helix bundle protein"/>
    <property type="match status" value="1"/>
</dbReference>
<comment type="caution">
    <text evidence="1">The sequence shown here is derived from an EMBL/GenBank/DDBJ whole genome shotgun (WGS) entry which is preliminary data.</text>
</comment>
<dbReference type="SUPFAM" id="SSF158446">
    <property type="entry name" value="IVS-encoded protein-like"/>
    <property type="match status" value="1"/>
</dbReference>
<feature type="non-terminal residue" evidence="1">
    <location>
        <position position="72"/>
    </location>
</feature>
<evidence type="ECO:0008006" key="2">
    <source>
        <dbReference type="Google" id="ProtNLM"/>
    </source>
</evidence>
<dbReference type="InterPro" id="IPR012657">
    <property type="entry name" value="23S_rRNA-intervening_sequence"/>
</dbReference>
<evidence type="ECO:0000313" key="1">
    <source>
        <dbReference type="EMBL" id="GAG34216.1"/>
    </source>
</evidence>